<evidence type="ECO:0000313" key="2">
    <source>
        <dbReference type="Proteomes" id="UP000186513"/>
    </source>
</evidence>
<dbReference type="OrthoDB" id="8903589at2"/>
<accession>A0A1K2HJ69</accession>
<dbReference type="RefSeq" id="WP_072428657.1">
    <property type="nucleotide sequence ID" value="NZ_FPKR01000008.1"/>
</dbReference>
<sequence length="177" mass="18404">MSATLFRKTPLGHSEIAQRSQGLPALARRLLILVDGAKTLAQLSALSGAGAQTDSLLQALHADGFIEAMQPGGAASAAVQPGPVTATIPAPAPAAPAPAQPAISNAQLQLVKRLMLDSSRDYLGLMGVEIQARIEQAQDALALRNCLARWSLALRESRQGSQLAAPYLAQVKALLEA</sequence>
<dbReference type="AlphaFoldDB" id="A0A1K2HJ69"/>
<proteinExistence type="predicted"/>
<dbReference type="STRING" id="1121279.SAMN02745887_02136"/>
<reference evidence="1 2" key="1">
    <citation type="submission" date="2016-11" db="EMBL/GenBank/DDBJ databases">
        <authorList>
            <person name="Jaros S."/>
            <person name="Januszkiewicz K."/>
            <person name="Wedrychowicz H."/>
        </authorList>
    </citation>
    <scope>NUCLEOTIDE SEQUENCE [LARGE SCALE GENOMIC DNA]</scope>
    <source>
        <strain evidence="1 2">DSM 18899</strain>
    </source>
</reference>
<organism evidence="1 2">
    <name type="scientific">Chitinimonas taiwanensis DSM 18899</name>
    <dbReference type="NCBI Taxonomy" id="1121279"/>
    <lineage>
        <taxon>Bacteria</taxon>
        <taxon>Pseudomonadati</taxon>
        <taxon>Pseudomonadota</taxon>
        <taxon>Betaproteobacteria</taxon>
        <taxon>Neisseriales</taxon>
        <taxon>Chitinibacteraceae</taxon>
        <taxon>Chitinimonas</taxon>
    </lineage>
</organism>
<dbReference type="Proteomes" id="UP000186513">
    <property type="component" value="Unassembled WGS sequence"/>
</dbReference>
<evidence type="ECO:0000313" key="1">
    <source>
        <dbReference type="EMBL" id="SFZ76888.1"/>
    </source>
</evidence>
<gene>
    <name evidence="1" type="ORF">SAMN02745887_02136</name>
</gene>
<protein>
    <submittedName>
        <fullName evidence="1">Uncharacterized protein</fullName>
    </submittedName>
</protein>
<keyword evidence="2" id="KW-1185">Reference proteome</keyword>
<name>A0A1K2HJ69_9NEIS</name>
<dbReference type="EMBL" id="FPKR01000008">
    <property type="protein sequence ID" value="SFZ76888.1"/>
    <property type="molecule type" value="Genomic_DNA"/>
</dbReference>